<evidence type="ECO:0000256" key="2">
    <source>
        <dbReference type="ARBA" id="ARBA00022499"/>
    </source>
</evidence>
<evidence type="ECO:0000313" key="12">
    <source>
        <dbReference type="EMBL" id="TPX35782.1"/>
    </source>
</evidence>
<dbReference type="InterPro" id="IPR050257">
    <property type="entry name" value="eL8/uL1-like"/>
</dbReference>
<sequence length="353" mass="38776">MDKKQVAKASTALLAHIEKQAASEENPNKNNLLDDGHIVWLMITTKLVPHQKTLKPTRIPLKHPLLPESAEICLITKDPQREFKDLLAKEGVKVSKVIGISKVKARYKPYEAKRMLATTYDLFLADDRILPLLPPILGKAFYGKKRQPVPVDLTRNVAKEIEKARTSTYLHLTRGTCSAIKIGTTNHTASQITENIMHAIPSIIAKIPNQWSNIQSINLKTSESIALPLYNALPDMQGIDEETVVAKLAREEAARKAEIDAEPTEEDKADLESLMKILFPQKKKRTSTASVDAANKSKKRVKREEAAAAAAAKKSGEVRKIAVGGVKKPADGKPVKVKKSGGRKSGEGADVKL</sequence>
<accession>A0A507C842</accession>
<evidence type="ECO:0000256" key="4">
    <source>
        <dbReference type="ARBA" id="ARBA00022843"/>
    </source>
</evidence>
<comment type="similarity">
    <text evidence="9">Belongs to the universal ribosomal protein uL1 family. Highly divergent.</text>
</comment>
<evidence type="ECO:0000313" key="13">
    <source>
        <dbReference type="Proteomes" id="UP000319731"/>
    </source>
</evidence>
<keyword evidence="4" id="KW-0832">Ubl conjugation</keyword>
<dbReference type="InterPro" id="IPR023674">
    <property type="entry name" value="Ribosomal_uL1-like"/>
</dbReference>
<feature type="region of interest" description="Disordered" evidence="11">
    <location>
        <begin position="285"/>
        <end position="353"/>
    </location>
</feature>
<keyword evidence="5" id="KW-0007">Acetylation</keyword>
<dbReference type="InterPro" id="IPR028364">
    <property type="entry name" value="Ribosomal_uL1/biogenesis"/>
</dbReference>
<dbReference type="SUPFAM" id="SSF56808">
    <property type="entry name" value="Ribosomal protein L1"/>
    <property type="match status" value="1"/>
</dbReference>
<evidence type="ECO:0000256" key="10">
    <source>
        <dbReference type="ARBA" id="ARBA00070787"/>
    </source>
</evidence>
<keyword evidence="3" id="KW-0597">Phosphoprotein</keyword>
<dbReference type="PANTHER" id="PTHR23105">
    <property type="entry name" value="RIBOSOMAL PROTEIN L7AE FAMILY MEMBER"/>
    <property type="match status" value="1"/>
</dbReference>
<dbReference type="Pfam" id="PF00687">
    <property type="entry name" value="Ribosomal_L1"/>
    <property type="match status" value="1"/>
</dbReference>
<dbReference type="EMBL" id="QEAO01000007">
    <property type="protein sequence ID" value="TPX35782.1"/>
    <property type="molecule type" value="Genomic_DNA"/>
</dbReference>
<dbReference type="AlphaFoldDB" id="A0A507C842"/>
<dbReference type="CDD" id="cd00403">
    <property type="entry name" value="Ribosomal_L1"/>
    <property type="match status" value="1"/>
</dbReference>
<evidence type="ECO:0000256" key="5">
    <source>
        <dbReference type="ARBA" id="ARBA00022990"/>
    </source>
</evidence>
<protein>
    <recommendedName>
        <fullName evidence="10">Ribosomal L1 domain-containing protein 1</fullName>
    </recommendedName>
</protein>
<gene>
    <name evidence="12" type="ORF">SmJEL517_g01917</name>
</gene>
<dbReference type="GO" id="GO:0003723">
    <property type="term" value="F:RNA binding"/>
    <property type="evidence" value="ECO:0007669"/>
    <property type="project" value="InterPro"/>
</dbReference>
<dbReference type="GeneID" id="42003142"/>
<dbReference type="OrthoDB" id="10251727at2759"/>
<evidence type="ECO:0000256" key="7">
    <source>
        <dbReference type="ARBA" id="ARBA00023242"/>
    </source>
</evidence>
<organism evidence="12 13">
    <name type="scientific">Synchytrium microbalum</name>
    <dbReference type="NCBI Taxonomy" id="1806994"/>
    <lineage>
        <taxon>Eukaryota</taxon>
        <taxon>Fungi</taxon>
        <taxon>Fungi incertae sedis</taxon>
        <taxon>Chytridiomycota</taxon>
        <taxon>Chytridiomycota incertae sedis</taxon>
        <taxon>Chytridiomycetes</taxon>
        <taxon>Synchytriales</taxon>
        <taxon>Synchytriaceae</taxon>
        <taxon>Synchytrium</taxon>
    </lineage>
</organism>
<name>A0A507C842_9FUNG</name>
<proteinExistence type="inferred from homology"/>
<dbReference type="Gene3D" id="3.40.50.790">
    <property type="match status" value="1"/>
</dbReference>
<dbReference type="Proteomes" id="UP000319731">
    <property type="component" value="Unassembled WGS sequence"/>
</dbReference>
<feature type="compositionally biased region" description="Basic and acidic residues" evidence="11">
    <location>
        <begin position="344"/>
        <end position="353"/>
    </location>
</feature>
<reference evidence="12 13" key="1">
    <citation type="journal article" date="2019" name="Sci. Rep.">
        <title>Comparative genomics of chytrid fungi reveal insights into the obligate biotrophic and pathogenic lifestyle of Synchytrium endobioticum.</title>
        <authorList>
            <person name="van de Vossenberg B.T.L.H."/>
            <person name="Warris S."/>
            <person name="Nguyen H.D.T."/>
            <person name="van Gent-Pelzer M.P.E."/>
            <person name="Joly D.L."/>
            <person name="van de Geest H.C."/>
            <person name="Bonants P.J.M."/>
            <person name="Smith D.S."/>
            <person name="Levesque C.A."/>
            <person name="van der Lee T.A.J."/>
        </authorList>
    </citation>
    <scope>NUCLEOTIDE SEQUENCE [LARGE SCALE GENOMIC DNA]</scope>
    <source>
        <strain evidence="12 13">JEL517</strain>
    </source>
</reference>
<dbReference type="STRING" id="1806994.A0A507C842"/>
<comment type="subcellular location">
    <subcellularLocation>
        <location evidence="1">Nucleus</location>
        <location evidence="1">Nucleolus</location>
    </subcellularLocation>
</comment>
<comment type="function">
    <text evidence="8">Regulates cellular senescence through inhibition of PTEN translation. Acts as a pro-apoptotic regulator in response to DNA damage.</text>
</comment>
<comment type="caution">
    <text evidence="12">The sequence shown here is derived from an EMBL/GenBank/DDBJ whole genome shotgun (WGS) entry which is preliminary data.</text>
</comment>
<keyword evidence="2" id="KW-1017">Isopeptide bond</keyword>
<dbReference type="RefSeq" id="XP_031026214.1">
    <property type="nucleotide sequence ID" value="XM_031167845.1"/>
</dbReference>
<keyword evidence="6" id="KW-0175">Coiled coil</keyword>
<dbReference type="InterPro" id="IPR016095">
    <property type="entry name" value="Ribosomal_uL1_3-a/b-sand"/>
</dbReference>
<keyword evidence="7" id="KW-0539">Nucleus</keyword>
<dbReference type="GO" id="GO:0005730">
    <property type="term" value="C:nucleolus"/>
    <property type="evidence" value="ECO:0007669"/>
    <property type="project" value="UniProtKB-SubCell"/>
</dbReference>
<evidence type="ECO:0000256" key="11">
    <source>
        <dbReference type="SAM" id="MobiDB-lite"/>
    </source>
</evidence>
<evidence type="ECO:0000256" key="8">
    <source>
        <dbReference type="ARBA" id="ARBA00054167"/>
    </source>
</evidence>
<dbReference type="FunFam" id="3.40.50.790:FF:000004">
    <property type="entry name" value="Ribosomal L1 domain-containing 1-like 1"/>
    <property type="match status" value="1"/>
</dbReference>
<keyword evidence="13" id="KW-1185">Reference proteome</keyword>
<evidence type="ECO:0000256" key="3">
    <source>
        <dbReference type="ARBA" id="ARBA00022553"/>
    </source>
</evidence>
<evidence type="ECO:0000256" key="6">
    <source>
        <dbReference type="ARBA" id="ARBA00023054"/>
    </source>
</evidence>
<evidence type="ECO:0000256" key="1">
    <source>
        <dbReference type="ARBA" id="ARBA00004604"/>
    </source>
</evidence>
<evidence type="ECO:0000256" key="9">
    <source>
        <dbReference type="ARBA" id="ARBA00061550"/>
    </source>
</evidence>